<evidence type="ECO:0000313" key="2">
    <source>
        <dbReference type="Proteomes" id="UP000179069"/>
    </source>
</evidence>
<accession>A0A1G1VN00</accession>
<sequence length="489" mass="54387">MPKEVKQSAWGENHGWHAPSTELIPVLREKAKSKPVWNPLPVHFAIDIGPSNPFQERALAEMTATLTSEALEGTETEVPTRKTLLDGRPNMIVMFGDGTLNARVNTIPTYLKLPTPKPPFLLINTVDRLPLVDFELARTQLVAGACNNGVLFEGPQNGYEPSAALWTSMQGNHMELRKPYPEIIDDVTKRILAHYGTKYVTQRYAGEAPSWFTWGEWERSPIHPEVAEAAWSLGKSGLVQDKVDLSRYFDDDIHVWSIQKALNKSLGESMRAQFDPDLRVMGITVSGGGKVEVSADPHDGHLVPVMQITPDGYVVVNPRGSRVKKYGNGSVETLESAKIILYGALALAGVARSFKEAEDWLNDQFTKRGVVDLVPDDLEPMITVIDHSHWHVESYDEERVEVVNPDPRYYPPDLDFACGSLDSANATASALFRSDIFRNPGTNDDPMKGKILVVELAGHGLIALGTNRRQVTRALTDERVMKLRPPRWV</sequence>
<evidence type="ECO:0000313" key="1">
    <source>
        <dbReference type="EMBL" id="OGY16772.1"/>
    </source>
</evidence>
<dbReference type="EMBL" id="MHCI01000010">
    <property type="protein sequence ID" value="OGY16772.1"/>
    <property type="molecule type" value="Genomic_DNA"/>
</dbReference>
<name>A0A1G1VN00_9BACT</name>
<protein>
    <submittedName>
        <fullName evidence="1">Uncharacterized protein</fullName>
    </submittedName>
</protein>
<comment type="caution">
    <text evidence="1">The sequence shown here is derived from an EMBL/GenBank/DDBJ whole genome shotgun (WGS) entry which is preliminary data.</text>
</comment>
<gene>
    <name evidence="1" type="ORF">A2785_00770</name>
</gene>
<organism evidence="1 2">
    <name type="scientific">Candidatus Chisholmbacteria bacterium RIFCSPHIGHO2_01_FULL_49_18</name>
    <dbReference type="NCBI Taxonomy" id="1797590"/>
    <lineage>
        <taxon>Bacteria</taxon>
        <taxon>Candidatus Chisholmiibacteriota</taxon>
    </lineage>
</organism>
<dbReference type="AlphaFoldDB" id="A0A1G1VN00"/>
<reference evidence="1 2" key="1">
    <citation type="journal article" date="2016" name="Nat. Commun.">
        <title>Thousands of microbial genomes shed light on interconnected biogeochemical processes in an aquifer system.</title>
        <authorList>
            <person name="Anantharaman K."/>
            <person name="Brown C.T."/>
            <person name="Hug L.A."/>
            <person name="Sharon I."/>
            <person name="Castelle C.J."/>
            <person name="Probst A.J."/>
            <person name="Thomas B.C."/>
            <person name="Singh A."/>
            <person name="Wilkins M.J."/>
            <person name="Karaoz U."/>
            <person name="Brodie E.L."/>
            <person name="Williams K.H."/>
            <person name="Hubbard S.S."/>
            <person name="Banfield J.F."/>
        </authorList>
    </citation>
    <scope>NUCLEOTIDE SEQUENCE [LARGE SCALE GENOMIC DNA]</scope>
</reference>
<proteinExistence type="predicted"/>
<dbReference type="Proteomes" id="UP000179069">
    <property type="component" value="Unassembled WGS sequence"/>
</dbReference>